<feature type="compositionally biased region" description="Low complexity" evidence="1">
    <location>
        <begin position="240"/>
        <end position="270"/>
    </location>
</feature>
<evidence type="ECO:0000256" key="1">
    <source>
        <dbReference type="SAM" id="MobiDB-lite"/>
    </source>
</evidence>
<dbReference type="Proteomes" id="UP001231189">
    <property type="component" value="Unassembled WGS sequence"/>
</dbReference>
<feature type="region of interest" description="Disordered" evidence="1">
    <location>
        <begin position="221"/>
        <end position="365"/>
    </location>
</feature>
<feature type="compositionally biased region" description="Acidic residues" evidence="1">
    <location>
        <begin position="356"/>
        <end position="365"/>
    </location>
</feature>
<protein>
    <recommendedName>
        <fullName evidence="4">AP2/ERF domain-containing protein</fullName>
    </recommendedName>
</protein>
<dbReference type="EMBL" id="JAUUTY010000490">
    <property type="protein sequence ID" value="KAK1601190.1"/>
    <property type="molecule type" value="Genomic_DNA"/>
</dbReference>
<name>A0AAD8VE10_LOLMU</name>
<evidence type="ECO:0000313" key="2">
    <source>
        <dbReference type="EMBL" id="KAK1601190.1"/>
    </source>
</evidence>
<evidence type="ECO:0000313" key="3">
    <source>
        <dbReference type="Proteomes" id="UP001231189"/>
    </source>
</evidence>
<evidence type="ECO:0008006" key="4">
    <source>
        <dbReference type="Google" id="ProtNLM"/>
    </source>
</evidence>
<dbReference type="InterPro" id="IPR036955">
    <property type="entry name" value="AP2/ERF_dom_sf"/>
</dbReference>
<gene>
    <name evidence="2" type="ORF">QYE76_018926</name>
</gene>
<dbReference type="AlphaFoldDB" id="A0AAD8VE10"/>
<keyword evidence="3" id="KW-1185">Reference proteome</keyword>
<dbReference type="GO" id="GO:0003700">
    <property type="term" value="F:DNA-binding transcription factor activity"/>
    <property type="evidence" value="ECO:0007669"/>
    <property type="project" value="InterPro"/>
</dbReference>
<feature type="compositionally biased region" description="Low complexity" evidence="1">
    <location>
        <begin position="340"/>
        <end position="354"/>
    </location>
</feature>
<organism evidence="2 3">
    <name type="scientific">Lolium multiflorum</name>
    <name type="common">Italian ryegrass</name>
    <name type="synonym">Lolium perenne subsp. multiflorum</name>
    <dbReference type="NCBI Taxonomy" id="4521"/>
    <lineage>
        <taxon>Eukaryota</taxon>
        <taxon>Viridiplantae</taxon>
        <taxon>Streptophyta</taxon>
        <taxon>Embryophyta</taxon>
        <taxon>Tracheophyta</taxon>
        <taxon>Spermatophyta</taxon>
        <taxon>Magnoliopsida</taxon>
        <taxon>Liliopsida</taxon>
        <taxon>Poales</taxon>
        <taxon>Poaceae</taxon>
        <taxon>BOP clade</taxon>
        <taxon>Pooideae</taxon>
        <taxon>Poodae</taxon>
        <taxon>Poeae</taxon>
        <taxon>Poeae Chloroplast Group 2 (Poeae type)</taxon>
        <taxon>Loliodinae</taxon>
        <taxon>Loliinae</taxon>
        <taxon>Lolium</taxon>
    </lineage>
</organism>
<comment type="caution">
    <text evidence="2">The sequence shown here is derived from an EMBL/GenBank/DDBJ whole genome shotgun (WGS) entry which is preliminary data.</text>
</comment>
<dbReference type="Gene3D" id="3.30.730.10">
    <property type="entry name" value="AP2/ERF domain"/>
    <property type="match status" value="1"/>
</dbReference>
<feature type="region of interest" description="Disordered" evidence="1">
    <location>
        <begin position="1"/>
        <end position="24"/>
    </location>
</feature>
<proteinExistence type="predicted"/>
<accession>A0AAD8VE10</accession>
<feature type="compositionally biased region" description="Basic and acidic residues" evidence="1">
    <location>
        <begin position="299"/>
        <end position="322"/>
    </location>
</feature>
<sequence>MTRATALKHEEKGNGVGKNWPRPAPFKRTDKLLAFNALALKTSGGLAGTSARKVRRSINSSHKAAASRPHKYWPEKANRALSRSLAADAGCARAKNFTARALSRYPAREICRVRYARHKEDTREAANCHSSHVFLPRLSLPPLSLPRRSASGRSSSTRRCRRAALILRLPRRPRAASGGRRRDSLRRGADRLGTYDTAHEAARAYDAVAWRLGRPAPDELRRRVDARARRCSRRHRRSSRTSSGAAPRPRSAARGGAGRAQPPCVGARVPGGRRRHGGLLRGEGGEKARAAMKASREKRRADSARKKARADAAARRKEERQKAAGPSTVVLSSSSEFQYTTTSTPVSDTTLSSSDFDWESDDGEE</sequence>
<feature type="compositionally biased region" description="Polar residues" evidence="1">
    <location>
        <begin position="329"/>
        <end position="339"/>
    </location>
</feature>
<feature type="compositionally biased region" description="Basic residues" evidence="1">
    <location>
        <begin position="229"/>
        <end position="239"/>
    </location>
</feature>
<reference evidence="2" key="1">
    <citation type="submission" date="2023-07" db="EMBL/GenBank/DDBJ databases">
        <title>A chromosome-level genome assembly of Lolium multiflorum.</title>
        <authorList>
            <person name="Chen Y."/>
            <person name="Copetti D."/>
            <person name="Kolliker R."/>
            <person name="Studer B."/>
        </authorList>
    </citation>
    <scope>NUCLEOTIDE SEQUENCE</scope>
    <source>
        <strain evidence="2">02402/16</strain>
        <tissue evidence="2">Leaf</tissue>
    </source>
</reference>